<dbReference type="AlphaFoldDB" id="A0A6G0JAT5"/>
<comment type="caution">
    <text evidence="3">The sequence shown here is derived from an EMBL/GenBank/DDBJ whole genome shotgun (WGS) entry which is preliminary data.</text>
</comment>
<keyword evidence="1" id="KW-1133">Transmembrane helix</keyword>
<dbReference type="Proteomes" id="UP000424527">
    <property type="component" value="Unassembled WGS sequence"/>
</dbReference>
<feature type="transmembrane region" description="Helical" evidence="1">
    <location>
        <begin position="94"/>
        <end position="115"/>
    </location>
</feature>
<keyword evidence="4" id="KW-1185">Reference proteome</keyword>
<feature type="signal peptide" evidence="2">
    <location>
        <begin position="1"/>
        <end position="19"/>
    </location>
</feature>
<keyword evidence="1" id="KW-0472">Membrane</keyword>
<reference evidence="3 4" key="1">
    <citation type="submission" date="2019-07" db="EMBL/GenBank/DDBJ databases">
        <title>Chromosome genome assembly for large yellow croaker.</title>
        <authorList>
            <person name="Xiao S."/>
        </authorList>
    </citation>
    <scope>NUCLEOTIDE SEQUENCE [LARGE SCALE GENOMIC DNA]</scope>
    <source>
        <strain evidence="3">JMULYC20181020</strain>
        <tissue evidence="3">Muscle</tissue>
    </source>
</reference>
<evidence type="ECO:0000256" key="2">
    <source>
        <dbReference type="SAM" id="SignalP"/>
    </source>
</evidence>
<gene>
    <name evidence="3" type="ORF">D5F01_LYC00797</name>
</gene>
<protein>
    <submittedName>
        <fullName evidence="3">Uncharacterized protein</fullName>
    </submittedName>
</protein>
<evidence type="ECO:0000256" key="1">
    <source>
        <dbReference type="SAM" id="Phobius"/>
    </source>
</evidence>
<evidence type="ECO:0000313" key="4">
    <source>
        <dbReference type="Proteomes" id="UP000424527"/>
    </source>
</evidence>
<evidence type="ECO:0000313" key="3">
    <source>
        <dbReference type="EMBL" id="KAE8300651.1"/>
    </source>
</evidence>
<dbReference type="EMBL" id="REGW02000001">
    <property type="protein sequence ID" value="KAE8300651.1"/>
    <property type="molecule type" value="Genomic_DNA"/>
</dbReference>
<organism evidence="3 4">
    <name type="scientific">Larimichthys crocea</name>
    <name type="common">Large yellow croaker</name>
    <name type="synonym">Pseudosciaena crocea</name>
    <dbReference type="NCBI Taxonomy" id="215358"/>
    <lineage>
        <taxon>Eukaryota</taxon>
        <taxon>Metazoa</taxon>
        <taxon>Chordata</taxon>
        <taxon>Craniata</taxon>
        <taxon>Vertebrata</taxon>
        <taxon>Euteleostomi</taxon>
        <taxon>Actinopterygii</taxon>
        <taxon>Neopterygii</taxon>
        <taxon>Teleostei</taxon>
        <taxon>Neoteleostei</taxon>
        <taxon>Acanthomorphata</taxon>
        <taxon>Eupercaria</taxon>
        <taxon>Sciaenidae</taxon>
        <taxon>Larimichthys</taxon>
    </lineage>
</organism>
<accession>A0A6G0JAT5</accession>
<keyword evidence="2" id="KW-0732">Signal</keyword>
<sequence length="207" mass="22797">MLLYLYCLLAGCFCHSYTGVPIVTALQNSQATLPCPDTKQDVTWTRFLNDPNMVDAENVPVTPRNDGLGFGLGQGEKGIAADAENQHPSDFWKIPVGAVVGAALMLLSVLTMRLISKKRQERNASVDKSGTEVIYEEIQAGMQQPRRESDVESPYYCTSFSEIPSTSTSPNDNLYSTVNKLKTKGRSNEECVYYLAEDPTQSGKVNE</sequence>
<feature type="chain" id="PRO_5026222559" evidence="2">
    <location>
        <begin position="20"/>
        <end position="207"/>
    </location>
</feature>
<keyword evidence="1" id="KW-0812">Transmembrane</keyword>
<proteinExistence type="predicted"/>
<name>A0A6G0JAT5_LARCR</name>